<evidence type="ECO:0000256" key="1">
    <source>
        <dbReference type="SAM" id="Phobius"/>
    </source>
</evidence>
<keyword evidence="1" id="KW-1133">Transmembrane helix</keyword>
<sequence length="55" mass="6467">MGDKGFEILLERAKFNRENDELLYLVNGFFCFYFAILAVTLLKNISEYQINEAKI</sequence>
<accession>A0A0B1TMZ0</accession>
<protein>
    <submittedName>
        <fullName evidence="2">Uncharacterized protein</fullName>
    </submittedName>
</protein>
<keyword evidence="1" id="KW-0812">Transmembrane</keyword>
<keyword evidence="3" id="KW-1185">Reference proteome</keyword>
<dbReference type="EMBL" id="KN549450">
    <property type="protein sequence ID" value="KHJ97476.1"/>
    <property type="molecule type" value="Genomic_DNA"/>
</dbReference>
<dbReference type="Proteomes" id="UP000053660">
    <property type="component" value="Unassembled WGS sequence"/>
</dbReference>
<gene>
    <name evidence="2" type="ORF">OESDEN_02543</name>
</gene>
<feature type="transmembrane region" description="Helical" evidence="1">
    <location>
        <begin position="22"/>
        <end position="42"/>
    </location>
</feature>
<dbReference type="OrthoDB" id="5869749at2759"/>
<reference evidence="2 3" key="1">
    <citation type="submission" date="2014-03" db="EMBL/GenBank/DDBJ databases">
        <title>Draft genome of the hookworm Oesophagostomum dentatum.</title>
        <authorList>
            <person name="Mitreva M."/>
        </authorList>
    </citation>
    <scope>NUCLEOTIDE SEQUENCE [LARGE SCALE GENOMIC DNA]</scope>
    <source>
        <strain evidence="2 3">OD-Hann</strain>
    </source>
</reference>
<evidence type="ECO:0000313" key="3">
    <source>
        <dbReference type="Proteomes" id="UP000053660"/>
    </source>
</evidence>
<evidence type="ECO:0000313" key="2">
    <source>
        <dbReference type="EMBL" id="KHJ97476.1"/>
    </source>
</evidence>
<keyword evidence="1" id="KW-0472">Membrane</keyword>
<dbReference type="AlphaFoldDB" id="A0A0B1TMZ0"/>
<name>A0A0B1TMZ0_OESDE</name>
<proteinExistence type="predicted"/>
<organism evidence="2 3">
    <name type="scientific">Oesophagostomum dentatum</name>
    <name type="common">Nodular worm</name>
    <dbReference type="NCBI Taxonomy" id="61180"/>
    <lineage>
        <taxon>Eukaryota</taxon>
        <taxon>Metazoa</taxon>
        <taxon>Ecdysozoa</taxon>
        <taxon>Nematoda</taxon>
        <taxon>Chromadorea</taxon>
        <taxon>Rhabditida</taxon>
        <taxon>Rhabditina</taxon>
        <taxon>Rhabditomorpha</taxon>
        <taxon>Strongyloidea</taxon>
        <taxon>Strongylidae</taxon>
        <taxon>Oesophagostomum</taxon>
    </lineage>
</organism>